<organism evidence="1 2">
    <name type="scientific">Syphacia muris</name>
    <dbReference type="NCBI Taxonomy" id="451379"/>
    <lineage>
        <taxon>Eukaryota</taxon>
        <taxon>Metazoa</taxon>
        <taxon>Ecdysozoa</taxon>
        <taxon>Nematoda</taxon>
        <taxon>Chromadorea</taxon>
        <taxon>Rhabditida</taxon>
        <taxon>Spirurina</taxon>
        <taxon>Oxyuridomorpha</taxon>
        <taxon>Oxyuroidea</taxon>
        <taxon>Oxyuridae</taxon>
        <taxon>Syphacia</taxon>
    </lineage>
</organism>
<dbReference type="WBParaSite" id="SMUV_0000459601-mRNA-1">
    <property type="protein sequence ID" value="SMUV_0000459601-mRNA-1"/>
    <property type="gene ID" value="SMUV_0000459601"/>
</dbReference>
<dbReference type="AlphaFoldDB" id="A0A0N5AJF7"/>
<name>A0A0N5AJF7_9BILA</name>
<proteinExistence type="predicted"/>
<reference evidence="2" key="1">
    <citation type="submission" date="2017-02" db="UniProtKB">
        <authorList>
            <consortium name="WormBaseParasite"/>
        </authorList>
    </citation>
    <scope>IDENTIFICATION</scope>
</reference>
<evidence type="ECO:0000313" key="2">
    <source>
        <dbReference type="WBParaSite" id="SMUV_0000459601-mRNA-1"/>
    </source>
</evidence>
<keyword evidence="1" id="KW-1185">Reference proteome</keyword>
<sequence length="105" mass="12405">MEEEHLTGFYKKGLKEADVVVDRLRNYIATNKDKLTLSLPECARFDVFDWAECLIKAAEKTMRKFPEKQEDRKQDFHIKSKYVLKYARSQAETLVSSENNRKENT</sequence>
<accession>A0A0N5AJF7</accession>
<evidence type="ECO:0000313" key="1">
    <source>
        <dbReference type="Proteomes" id="UP000046393"/>
    </source>
</evidence>
<protein>
    <submittedName>
        <fullName evidence="2">HEPN domain-containing protein</fullName>
    </submittedName>
</protein>
<dbReference type="Proteomes" id="UP000046393">
    <property type="component" value="Unplaced"/>
</dbReference>